<dbReference type="PIR" id="AC0392">
    <property type="entry name" value="AC0392"/>
</dbReference>
<dbReference type="Pfam" id="PF00126">
    <property type="entry name" value="HTH_1"/>
    <property type="match status" value="1"/>
</dbReference>
<keyword evidence="2" id="KW-0805">Transcription regulation</keyword>
<gene>
    <name evidence="7" type="primary">lysR3</name>
    <name evidence="6" type="ordered locus">y0961</name>
    <name evidence="7" type="ordered locus">YP_0705</name>
</gene>
<dbReference type="Pfam" id="PF03466">
    <property type="entry name" value="LysR_substrate"/>
    <property type="match status" value="1"/>
</dbReference>
<dbReference type="PROSITE" id="PS50931">
    <property type="entry name" value="HTH_LYSR"/>
    <property type="match status" value="1"/>
</dbReference>
<dbReference type="GO" id="GO:0003700">
    <property type="term" value="F:DNA-binding transcription factor activity"/>
    <property type="evidence" value="ECO:0007669"/>
    <property type="project" value="InterPro"/>
</dbReference>
<accession>A0A0H2W3I6</accession>
<reference evidence="7" key="2">
    <citation type="submission" date="2003-04" db="EMBL/GenBank/DDBJ databases">
        <authorList>
            <person name="Song Y."/>
            <person name="Tong Z."/>
            <person name="Wang L."/>
            <person name="Han Y."/>
            <person name="Zhang J."/>
            <person name="Pei D."/>
            <person name="Wang J."/>
            <person name="Zhou D."/>
            <person name="Han Y."/>
            <person name="Pang X."/>
            <person name="Zhai J."/>
            <person name="Chen F."/>
            <person name="Qin H."/>
            <person name="Wang J."/>
            <person name="Li S."/>
            <person name="Guo Z."/>
            <person name="Ye C."/>
            <person name="Du Z."/>
            <person name="Lin W."/>
            <person name="Wang J."/>
            <person name="Yu J."/>
            <person name="Yang H."/>
            <person name="Wang J."/>
            <person name="Huang P."/>
            <person name="Yang R."/>
        </authorList>
    </citation>
    <scope>NUCLEOTIDE SEQUENCE</scope>
    <source>
        <strain evidence="7">91001</strain>
    </source>
</reference>
<dbReference type="GO" id="GO:0003677">
    <property type="term" value="F:DNA binding"/>
    <property type="evidence" value="ECO:0007669"/>
    <property type="project" value="UniProtKB-KW"/>
</dbReference>
<evidence type="ECO:0000256" key="2">
    <source>
        <dbReference type="ARBA" id="ARBA00023015"/>
    </source>
</evidence>
<reference evidence="8" key="3">
    <citation type="journal article" date="2004" name="DNA Res.">
        <title>Complete genome sequence of Yersinia pestis strain 91001, an isolate avirulent to humans.</title>
        <authorList>
            <person name="Song Y."/>
            <person name="Tong Z."/>
            <person name="Wang J."/>
            <person name="Wang L."/>
            <person name="Guo Z."/>
            <person name="Han Y."/>
            <person name="Zhang J."/>
            <person name="Pei D."/>
            <person name="Zhou D."/>
            <person name="Qin H."/>
            <person name="Pang X."/>
            <person name="Han Y."/>
            <person name="Zhai J."/>
            <person name="Li M."/>
            <person name="Cui B."/>
            <person name="Qi Z."/>
            <person name="Jin L."/>
            <person name="Dai R."/>
            <person name="Chen F."/>
            <person name="Li S."/>
            <person name="Ye C."/>
            <person name="Du Z."/>
            <person name="Lin W."/>
            <person name="Wang J."/>
            <person name="Yu J."/>
            <person name="Yang H."/>
            <person name="Wang J."/>
            <person name="Huang P."/>
            <person name="Yang R."/>
        </authorList>
    </citation>
    <scope>NUCLEOTIDE SEQUENCE [LARGE SCALE GENOMIC DNA]</scope>
    <source>
        <strain evidence="8">91001 / Biovar Mediaevalis</strain>
    </source>
</reference>
<dbReference type="OMA" id="FIMIANK"/>
<dbReference type="Gene3D" id="3.40.190.10">
    <property type="entry name" value="Periplasmic binding protein-like II"/>
    <property type="match status" value="2"/>
</dbReference>
<dbReference type="AlphaFoldDB" id="A0A0H2W3I6"/>
<dbReference type="GeneID" id="57975490"/>
<proteinExistence type="inferred from homology"/>
<dbReference type="PANTHER" id="PTHR30126:SF22">
    <property type="entry name" value="HTH-TYPE TRANSCRIPTIONAL REGULATOR YHAJ-RELATED"/>
    <property type="match status" value="1"/>
</dbReference>
<dbReference type="InterPro" id="IPR036390">
    <property type="entry name" value="WH_DNA-bd_sf"/>
</dbReference>
<evidence type="ECO:0000256" key="1">
    <source>
        <dbReference type="ARBA" id="ARBA00009437"/>
    </source>
</evidence>
<dbReference type="InterPro" id="IPR036388">
    <property type="entry name" value="WH-like_DNA-bd_sf"/>
</dbReference>
<dbReference type="Proteomes" id="UP000002490">
    <property type="component" value="Chromosome"/>
</dbReference>
<evidence type="ECO:0000313" key="6">
    <source>
        <dbReference type="EMBL" id="AAM84542.1"/>
    </source>
</evidence>
<dbReference type="EMBL" id="AE017042">
    <property type="protein sequence ID" value="AAS60971.1"/>
    <property type="molecule type" value="Genomic_DNA"/>
</dbReference>
<keyword evidence="3" id="KW-0238">DNA-binding</keyword>
<dbReference type="InterPro" id="IPR005119">
    <property type="entry name" value="LysR_subst-bd"/>
</dbReference>
<dbReference type="EMBL" id="AE009952">
    <property type="protein sequence ID" value="AAM84542.1"/>
    <property type="molecule type" value="Genomic_DNA"/>
</dbReference>
<reference evidence="6 9" key="1">
    <citation type="journal article" date="2002" name="J. Bacteriol.">
        <title>Genome sequence of Yersinia pestis KIM.</title>
        <authorList>
            <person name="Deng W."/>
            <person name="Burland V."/>
            <person name="Plunkett G.III."/>
            <person name="Boutin A."/>
            <person name="Mayhew G.F."/>
            <person name="Liss P."/>
            <person name="Perna N.T."/>
            <person name="Rose D.J."/>
            <person name="Mau B."/>
            <person name="Zhou S."/>
            <person name="Schwartz D.C."/>
            <person name="Fetherston J.D."/>
            <person name="Lindler L.E."/>
            <person name="Brubaker R.R."/>
            <person name="Plana G.V."/>
            <person name="Straley S.C."/>
            <person name="McDonough K.A."/>
            <person name="Nilles M.L."/>
            <person name="Matson J.S."/>
            <person name="Blattner F.R."/>
            <person name="Perry R.D."/>
        </authorList>
    </citation>
    <scope>NUCLEOTIDE SEQUENCE [LARGE SCALE GENOMIC DNA]</scope>
    <source>
        <strain evidence="6">KIM</strain>
        <strain evidence="9">KIM10+ / Biovar Mediaevalis</strain>
    </source>
</reference>
<evidence type="ECO:0000313" key="7">
    <source>
        <dbReference type="EMBL" id="AAS60971.1"/>
    </source>
</evidence>
<dbReference type="PANTHER" id="PTHR30126">
    <property type="entry name" value="HTH-TYPE TRANSCRIPTIONAL REGULATOR"/>
    <property type="match status" value="1"/>
</dbReference>
<feature type="domain" description="HTH lysR-type" evidence="5">
    <location>
        <begin position="1"/>
        <end position="60"/>
    </location>
</feature>
<keyword evidence="4" id="KW-0804">Transcription</keyword>
<name>A0A0H2W3I6_YERPE</name>
<evidence type="ECO:0000256" key="3">
    <source>
        <dbReference type="ARBA" id="ARBA00023125"/>
    </source>
</evidence>
<comment type="similarity">
    <text evidence="1">Belongs to the LysR transcriptional regulatory family.</text>
</comment>
<organism evidence="7 8">
    <name type="scientific">Yersinia pestis</name>
    <dbReference type="NCBI Taxonomy" id="632"/>
    <lineage>
        <taxon>Bacteria</taxon>
        <taxon>Pseudomonadati</taxon>
        <taxon>Pseudomonadota</taxon>
        <taxon>Gammaproteobacteria</taxon>
        <taxon>Enterobacterales</taxon>
        <taxon>Yersiniaceae</taxon>
        <taxon>Yersinia</taxon>
    </lineage>
</organism>
<dbReference type="OrthoDB" id="8437302at2"/>
<dbReference type="InterPro" id="IPR000847">
    <property type="entry name" value="LysR_HTH_N"/>
</dbReference>
<dbReference type="SUPFAM" id="SSF46785">
    <property type="entry name" value="Winged helix' DNA-binding domain"/>
    <property type="match status" value="1"/>
</dbReference>
<dbReference type="Gene3D" id="1.10.10.10">
    <property type="entry name" value="Winged helix-like DNA-binding domain superfamily/Winged helix DNA-binding domain"/>
    <property type="match status" value="1"/>
</dbReference>
<protein>
    <submittedName>
        <fullName evidence="7">LysR-family transcriptional regulatory protein</fullName>
    </submittedName>
    <submittedName>
        <fullName evidence="6">Probable LysR-type transcriptional regulatory protein</fullName>
    </submittedName>
</protein>
<dbReference type="Proteomes" id="UP000001019">
    <property type="component" value="Chromosome"/>
</dbReference>
<sequence length="303" mass="34884">MLLLSKSLRYFIITAQKESITLAADKLCITASPLSRNIKELEMKLGCELFTRTSKGILLTSSGHFLYDKIIPVYNEIIELEKELISNHKLNVISEEKRLELNIGTDIFHYAHLLPIAKARFFNEENVNFSLEVSTSQDISQMLRENIYQVFFSQRVLPKEHGIIHRKLSDEFMMIALQDDMYRDDMSQEDIISSYPLVQYPRQNISSVVDELTNYLISRKLNPIRITLPNVNDHLSIINQGGAIGILPSSVKKLINMHNYNIKLIPFVHKGEKLKVKSNAYYLCDNKDVFEENILPLLGDSHL</sequence>
<reference evidence="7" key="4">
    <citation type="submission" date="2016-05" db="EMBL/GenBank/DDBJ databases">
        <title>Reannotation of Yersinia pestis strain 91001 based on omics data.</title>
        <authorList>
            <person name="Yiqing M."/>
        </authorList>
    </citation>
    <scope>NUCLEOTIDE SEQUENCE</scope>
    <source>
        <strain evidence="7">91001</strain>
    </source>
</reference>
<evidence type="ECO:0000313" key="8">
    <source>
        <dbReference type="Proteomes" id="UP000001019"/>
    </source>
</evidence>
<evidence type="ECO:0000259" key="5">
    <source>
        <dbReference type="PROSITE" id="PS50931"/>
    </source>
</evidence>
<dbReference type="KEGG" id="ypm:YP_0705"/>
<evidence type="ECO:0000313" key="9">
    <source>
        <dbReference type="Proteomes" id="UP000002490"/>
    </source>
</evidence>
<dbReference type="RefSeq" id="WP_002216044.1">
    <property type="nucleotide sequence ID" value="NZ_CABMLZ010000003.1"/>
</dbReference>
<evidence type="ECO:0000256" key="4">
    <source>
        <dbReference type="ARBA" id="ARBA00023163"/>
    </source>
</evidence>
<dbReference type="KEGG" id="ypk:y0961"/>
<dbReference type="SUPFAM" id="SSF53850">
    <property type="entry name" value="Periplasmic binding protein-like II"/>
    <property type="match status" value="1"/>
</dbReference>